<name>A0A0F3IQ18_9PROT</name>
<dbReference type="AlphaFoldDB" id="A0A0F3IQ18"/>
<protein>
    <recommendedName>
        <fullName evidence="5">HTH araC/xylS-type domain-containing protein</fullName>
    </recommendedName>
</protein>
<dbReference type="InterPro" id="IPR014710">
    <property type="entry name" value="RmlC-like_jellyroll"/>
</dbReference>
<keyword evidence="1" id="KW-0963">Cytoplasm</keyword>
<dbReference type="PANTHER" id="PTHR46796:SF13">
    <property type="entry name" value="HTH-TYPE TRANSCRIPTIONAL ACTIVATOR RHAS"/>
    <property type="match status" value="1"/>
</dbReference>
<evidence type="ECO:0000256" key="3">
    <source>
        <dbReference type="ARBA" id="ARBA00023125"/>
    </source>
</evidence>
<dbReference type="CDD" id="cd06999">
    <property type="entry name" value="cupin_HpaA-like_N"/>
    <property type="match status" value="1"/>
</dbReference>
<proteinExistence type="predicted"/>
<keyword evidence="4" id="KW-0804">Transcription</keyword>
<feature type="domain" description="HTH araC/xylS-type" evidence="5">
    <location>
        <begin position="187"/>
        <end position="285"/>
    </location>
</feature>
<accession>A0A0F3IQ18</accession>
<dbReference type="RefSeq" id="WP_045776756.1">
    <property type="nucleotide sequence ID" value="NZ_LAJY01000478.1"/>
</dbReference>
<evidence type="ECO:0000256" key="2">
    <source>
        <dbReference type="ARBA" id="ARBA00023015"/>
    </source>
</evidence>
<dbReference type="InterPro" id="IPR037923">
    <property type="entry name" value="HTH-like"/>
</dbReference>
<dbReference type="PATRIC" id="fig|552518.3.peg.3107"/>
<evidence type="ECO:0000256" key="4">
    <source>
        <dbReference type="ARBA" id="ARBA00023163"/>
    </source>
</evidence>
<dbReference type="SMART" id="SM00342">
    <property type="entry name" value="HTH_ARAC"/>
    <property type="match status" value="1"/>
</dbReference>
<dbReference type="Gene3D" id="2.60.120.10">
    <property type="entry name" value="Jelly Rolls"/>
    <property type="match status" value="1"/>
</dbReference>
<keyword evidence="3" id="KW-0238">DNA-binding</keyword>
<dbReference type="InterPro" id="IPR047264">
    <property type="entry name" value="Cupin_HpaA-like_N"/>
</dbReference>
<dbReference type="InterPro" id="IPR050204">
    <property type="entry name" value="AraC_XylS_family_regulators"/>
</dbReference>
<organism evidence="6 7">
    <name type="scientific">Elstera litoralis</name>
    <dbReference type="NCBI Taxonomy" id="552518"/>
    <lineage>
        <taxon>Bacteria</taxon>
        <taxon>Pseudomonadati</taxon>
        <taxon>Pseudomonadota</taxon>
        <taxon>Alphaproteobacteria</taxon>
        <taxon>Rhodospirillales</taxon>
        <taxon>Rhodospirillaceae</taxon>
        <taxon>Elstera</taxon>
    </lineage>
</organism>
<comment type="caution">
    <text evidence="6">The sequence shown here is derived from an EMBL/GenBank/DDBJ whole genome shotgun (WGS) entry which is preliminary data.</text>
</comment>
<dbReference type="GO" id="GO:0043565">
    <property type="term" value="F:sequence-specific DNA binding"/>
    <property type="evidence" value="ECO:0007669"/>
    <property type="project" value="InterPro"/>
</dbReference>
<dbReference type="EMBL" id="LAJY01000478">
    <property type="protein sequence ID" value="KJV08712.1"/>
    <property type="molecule type" value="Genomic_DNA"/>
</dbReference>
<evidence type="ECO:0000256" key="1">
    <source>
        <dbReference type="ARBA" id="ARBA00022490"/>
    </source>
</evidence>
<dbReference type="SUPFAM" id="SSF51215">
    <property type="entry name" value="Regulatory protein AraC"/>
    <property type="match status" value="1"/>
</dbReference>
<dbReference type="Pfam" id="PF02311">
    <property type="entry name" value="AraC_binding"/>
    <property type="match status" value="1"/>
</dbReference>
<dbReference type="InterPro" id="IPR003313">
    <property type="entry name" value="AraC-bd"/>
</dbReference>
<dbReference type="InterPro" id="IPR018060">
    <property type="entry name" value="HTH_AraC"/>
</dbReference>
<dbReference type="Gene3D" id="1.10.10.60">
    <property type="entry name" value="Homeodomain-like"/>
    <property type="match status" value="1"/>
</dbReference>
<evidence type="ECO:0000259" key="5">
    <source>
        <dbReference type="PROSITE" id="PS01124"/>
    </source>
</evidence>
<dbReference type="Proteomes" id="UP000033774">
    <property type="component" value="Unassembled WGS sequence"/>
</dbReference>
<dbReference type="PANTHER" id="PTHR46796">
    <property type="entry name" value="HTH-TYPE TRANSCRIPTIONAL ACTIVATOR RHAS-RELATED"/>
    <property type="match status" value="1"/>
</dbReference>
<dbReference type="Pfam" id="PF12833">
    <property type="entry name" value="HTH_18"/>
    <property type="match status" value="1"/>
</dbReference>
<keyword evidence="7" id="KW-1185">Reference proteome</keyword>
<dbReference type="InterPro" id="IPR009057">
    <property type="entry name" value="Homeodomain-like_sf"/>
</dbReference>
<dbReference type="PROSITE" id="PS01124">
    <property type="entry name" value="HTH_ARAC_FAMILY_2"/>
    <property type="match status" value="1"/>
</dbReference>
<gene>
    <name evidence="6" type="ORF">VZ95_16045</name>
</gene>
<dbReference type="OrthoDB" id="9814125at2"/>
<evidence type="ECO:0000313" key="6">
    <source>
        <dbReference type="EMBL" id="KJV08712.1"/>
    </source>
</evidence>
<dbReference type="SUPFAM" id="SSF46689">
    <property type="entry name" value="Homeodomain-like"/>
    <property type="match status" value="1"/>
</dbReference>
<keyword evidence="2" id="KW-0805">Transcription regulation</keyword>
<reference evidence="6 7" key="1">
    <citation type="submission" date="2015-03" db="EMBL/GenBank/DDBJ databases">
        <title>Draft genome sequence of Elstera litoralis.</title>
        <authorList>
            <person name="Rahalkar M.C."/>
            <person name="Dhakephalkar P.K."/>
            <person name="Pore S.D."/>
            <person name="Arora P."/>
            <person name="Kapse N.G."/>
            <person name="Pandit P.S."/>
        </authorList>
    </citation>
    <scope>NUCLEOTIDE SEQUENCE [LARGE SCALE GENOMIC DNA]</scope>
    <source>
        <strain evidence="6 7">Dia-1</strain>
    </source>
</reference>
<evidence type="ECO:0000313" key="7">
    <source>
        <dbReference type="Proteomes" id="UP000033774"/>
    </source>
</evidence>
<sequence length="289" mass="31877">MGRDAIPHFSLYGELPEEPEIGFVHVESVAARAALHNWTVRPHRHDRLSHILLITGGGGSLTLDGARIGFGPAAAIIVPTGLVHGFTFDENTDGFVLTLADSFITEMPIDLRRLLDAPRVLPLERLESLESLSAAFVALDQEVRWGGVAMRAAVSAWVSLILVGLLRASHAAEPAPTIASNDHLTLYRFRRLLEDHLSEDWTVAHYAAALGLTTSRLTLICRRTANCAPQQMIHTRRLLEAKRLLLYTNMTASEVGYRLGFSDPAYFSRFFTQRAGTSPRAYRLGQRGA</sequence>
<dbReference type="GO" id="GO:0003700">
    <property type="term" value="F:DNA-binding transcription factor activity"/>
    <property type="evidence" value="ECO:0007669"/>
    <property type="project" value="InterPro"/>
</dbReference>